<dbReference type="AlphaFoldDB" id="A0AAV4SL37"/>
<accession>A0AAV4SL37</accession>
<sequence>MLSWQAVRCEVHGVRAPHRAHRAGDAGPGPRVPPALLRVRGVRPAAPEGRPVRHTQRSTLLQAGLREGDGRHADRHQSGEIYTKKPASVCTIDNSLGRHRDVHVSPSGIVTIHICGDDIFSVCVPSYVSTII</sequence>
<proteinExistence type="predicted"/>
<dbReference type="EMBL" id="BPLR01009603">
    <property type="protein sequence ID" value="GIY33185.1"/>
    <property type="molecule type" value="Genomic_DNA"/>
</dbReference>
<name>A0AAV4SL37_CAEEX</name>
<evidence type="ECO:0000313" key="1">
    <source>
        <dbReference type="EMBL" id="GIY33185.1"/>
    </source>
</evidence>
<organism evidence="1 2">
    <name type="scientific">Caerostris extrusa</name>
    <name type="common">Bark spider</name>
    <name type="synonym">Caerostris bankana</name>
    <dbReference type="NCBI Taxonomy" id="172846"/>
    <lineage>
        <taxon>Eukaryota</taxon>
        <taxon>Metazoa</taxon>
        <taxon>Ecdysozoa</taxon>
        <taxon>Arthropoda</taxon>
        <taxon>Chelicerata</taxon>
        <taxon>Arachnida</taxon>
        <taxon>Araneae</taxon>
        <taxon>Araneomorphae</taxon>
        <taxon>Entelegynae</taxon>
        <taxon>Araneoidea</taxon>
        <taxon>Araneidae</taxon>
        <taxon>Caerostris</taxon>
    </lineage>
</organism>
<evidence type="ECO:0000313" key="2">
    <source>
        <dbReference type="Proteomes" id="UP001054945"/>
    </source>
</evidence>
<keyword evidence="2" id="KW-1185">Reference proteome</keyword>
<dbReference type="Proteomes" id="UP001054945">
    <property type="component" value="Unassembled WGS sequence"/>
</dbReference>
<reference evidence="1 2" key="1">
    <citation type="submission" date="2021-06" db="EMBL/GenBank/DDBJ databases">
        <title>Caerostris extrusa draft genome.</title>
        <authorList>
            <person name="Kono N."/>
            <person name="Arakawa K."/>
        </authorList>
    </citation>
    <scope>NUCLEOTIDE SEQUENCE [LARGE SCALE GENOMIC DNA]</scope>
</reference>
<gene>
    <name evidence="1" type="ORF">CEXT_12211</name>
</gene>
<comment type="caution">
    <text evidence="1">The sequence shown here is derived from an EMBL/GenBank/DDBJ whole genome shotgun (WGS) entry which is preliminary data.</text>
</comment>
<protein>
    <submittedName>
        <fullName evidence="1">Uncharacterized protein</fullName>
    </submittedName>
</protein>